<dbReference type="FunFam" id="1.10.720.30:FF:000005">
    <property type="entry name" value="scaffold attachment factor B2 isoform X1"/>
    <property type="match status" value="1"/>
</dbReference>
<dbReference type="PANTHER" id="PTHR15683">
    <property type="entry name" value="SCAFFOLD ATTACHMENT FACTOR B-RELATED"/>
    <property type="match status" value="1"/>
</dbReference>
<evidence type="ECO:0000313" key="5">
    <source>
        <dbReference type="EMBL" id="KAB0361285.1"/>
    </source>
</evidence>
<keyword evidence="6" id="KW-1185">Reference proteome</keyword>
<dbReference type="PROSITE" id="PS50800">
    <property type="entry name" value="SAP"/>
    <property type="match status" value="1"/>
</dbReference>
<comment type="subcellular location">
    <subcellularLocation>
        <location evidence="1">Nucleus</location>
    </subcellularLocation>
</comment>
<dbReference type="AlphaFoldDB" id="A0A5N3WKN8"/>
<dbReference type="SMART" id="SM00513">
    <property type="entry name" value="SAP"/>
    <property type="match status" value="1"/>
</dbReference>
<proteinExistence type="predicted"/>
<evidence type="ECO:0000313" key="6">
    <source>
        <dbReference type="Proteomes" id="UP000326458"/>
    </source>
</evidence>
<dbReference type="SUPFAM" id="SSF68906">
    <property type="entry name" value="SAP domain"/>
    <property type="match status" value="1"/>
</dbReference>
<sequence>MAETLAGSSDSGSGTAAVFSGVSEVGTRRLSDLRVIDLRAELKKRNLDTGGNKSVLMERLKKAVKEEGQDPDEIGIALEATSKKTKRCVKDPLEEGNGNPLQYSCLENPMDRGAWQAAFHEISRVELDFVTEQ</sequence>
<comment type="caution">
    <text evidence="5">The sequence shown here is derived from an EMBL/GenBank/DDBJ whole genome shotgun (WGS) entry which is preliminary data.</text>
</comment>
<dbReference type="InterPro" id="IPR051738">
    <property type="entry name" value="SAF_Modulators"/>
</dbReference>
<protein>
    <recommendedName>
        <fullName evidence="4">SAP domain-containing protein</fullName>
    </recommendedName>
</protein>
<evidence type="ECO:0000259" key="4">
    <source>
        <dbReference type="PROSITE" id="PS50800"/>
    </source>
</evidence>
<dbReference type="GO" id="GO:0005634">
    <property type="term" value="C:nucleus"/>
    <property type="evidence" value="ECO:0007669"/>
    <property type="project" value="UniProtKB-SubCell"/>
</dbReference>
<name>A0A5N3WKN8_MUNMU</name>
<organism evidence="5 6">
    <name type="scientific">Muntiacus muntjak</name>
    <name type="common">Barking deer</name>
    <name type="synonym">Indian muntjac</name>
    <dbReference type="NCBI Taxonomy" id="9888"/>
    <lineage>
        <taxon>Eukaryota</taxon>
        <taxon>Metazoa</taxon>
        <taxon>Chordata</taxon>
        <taxon>Craniata</taxon>
        <taxon>Vertebrata</taxon>
        <taxon>Euteleostomi</taxon>
        <taxon>Mammalia</taxon>
        <taxon>Eutheria</taxon>
        <taxon>Laurasiatheria</taxon>
        <taxon>Artiodactyla</taxon>
        <taxon>Ruminantia</taxon>
        <taxon>Pecora</taxon>
        <taxon>Cervidae</taxon>
        <taxon>Muntiacinae</taxon>
        <taxon>Muntiacus</taxon>
    </lineage>
</organism>
<dbReference type="InterPro" id="IPR036361">
    <property type="entry name" value="SAP_dom_sf"/>
</dbReference>
<dbReference type="InterPro" id="IPR003034">
    <property type="entry name" value="SAP_dom"/>
</dbReference>
<dbReference type="GO" id="GO:0003723">
    <property type="term" value="F:RNA binding"/>
    <property type="evidence" value="ECO:0007669"/>
    <property type="project" value="UniProtKB-KW"/>
</dbReference>
<dbReference type="GO" id="GO:0050684">
    <property type="term" value="P:regulation of mRNA processing"/>
    <property type="evidence" value="ECO:0007669"/>
    <property type="project" value="TreeGrafter"/>
</dbReference>
<dbReference type="Proteomes" id="UP000326458">
    <property type="component" value="Unassembled WGS sequence"/>
</dbReference>
<dbReference type="GO" id="GO:0043565">
    <property type="term" value="F:sequence-specific DNA binding"/>
    <property type="evidence" value="ECO:0007669"/>
    <property type="project" value="TreeGrafter"/>
</dbReference>
<accession>A0A5N3WKN8</accession>
<dbReference type="Pfam" id="PF02037">
    <property type="entry name" value="SAP"/>
    <property type="match status" value="1"/>
</dbReference>
<reference evidence="5 6" key="1">
    <citation type="submission" date="2019-06" db="EMBL/GenBank/DDBJ databases">
        <title>Discovery of a novel chromosome fission-fusion reversal in muntjac.</title>
        <authorList>
            <person name="Mudd A.B."/>
            <person name="Bredeson J.V."/>
            <person name="Baum R."/>
            <person name="Hockemeyer D."/>
            <person name="Rokhsar D.S."/>
        </authorList>
    </citation>
    <scope>NUCLEOTIDE SEQUENCE [LARGE SCALE GENOMIC DNA]</scope>
    <source>
        <strain evidence="5">UTSW_UCB_Mm</strain>
        <tissue evidence="5">Fibroblast cell line</tissue>
    </source>
</reference>
<dbReference type="GO" id="GO:0006357">
    <property type="term" value="P:regulation of transcription by RNA polymerase II"/>
    <property type="evidence" value="ECO:0007669"/>
    <property type="project" value="TreeGrafter"/>
</dbReference>
<keyword evidence="3" id="KW-0539">Nucleus</keyword>
<feature type="domain" description="SAP" evidence="4">
    <location>
        <begin position="30"/>
        <end position="64"/>
    </location>
</feature>
<dbReference type="Gene3D" id="1.10.720.30">
    <property type="entry name" value="SAP domain"/>
    <property type="match status" value="1"/>
</dbReference>
<evidence type="ECO:0000256" key="3">
    <source>
        <dbReference type="ARBA" id="ARBA00023242"/>
    </source>
</evidence>
<evidence type="ECO:0000256" key="2">
    <source>
        <dbReference type="ARBA" id="ARBA00022884"/>
    </source>
</evidence>
<gene>
    <name evidence="5" type="ORF">FD754_005441</name>
</gene>
<dbReference type="GO" id="GO:0060765">
    <property type="term" value="P:regulation of androgen receptor signaling pathway"/>
    <property type="evidence" value="ECO:0007669"/>
    <property type="project" value="TreeGrafter"/>
</dbReference>
<keyword evidence="2" id="KW-0694">RNA-binding</keyword>
<dbReference type="EMBL" id="VCEA01000001">
    <property type="protein sequence ID" value="KAB0361285.1"/>
    <property type="molecule type" value="Genomic_DNA"/>
</dbReference>
<dbReference type="PANTHER" id="PTHR15683:SF4">
    <property type="entry name" value="SCAFFOLD ATTACHMENT FACTOR B2"/>
    <property type="match status" value="1"/>
</dbReference>
<evidence type="ECO:0000256" key="1">
    <source>
        <dbReference type="ARBA" id="ARBA00004123"/>
    </source>
</evidence>